<gene>
    <name evidence="2" type="ORF">LOX96_09685</name>
</gene>
<keyword evidence="1" id="KW-0732">Signal</keyword>
<protein>
    <submittedName>
        <fullName evidence="2">Outer membrane beta-barrel protein</fullName>
    </submittedName>
</protein>
<dbReference type="EMBL" id="JAJKBJ010000010">
    <property type="protein sequence ID" value="MCL9684364.1"/>
    <property type="molecule type" value="Genomic_DNA"/>
</dbReference>
<dbReference type="AlphaFoldDB" id="A0A9X2IAW2"/>
<proteinExistence type="predicted"/>
<evidence type="ECO:0000313" key="3">
    <source>
        <dbReference type="Proteomes" id="UP001139721"/>
    </source>
</evidence>
<dbReference type="InterPro" id="IPR011250">
    <property type="entry name" value="OMP/PagP_B-barrel"/>
</dbReference>
<dbReference type="Proteomes" id="UP001139721">
    <property type="component" value="Unassembled WGS sequence"/>
</dbReference>
<feature type="chain" id="PRO_5040794667" evidence="1">
    <location>
        <begin position="22"/>
        <end position="249"/>
    </location>
</feature>
<comment type="caution">
    <text evidence="2">The sequence shown here is derived from an EMBL/GenBank/DDBJ whole genome shotgun (WGS) entry which is preliminary data.</text>
</comment>
<accession>A0A9X2IAW2</accession>
<feature type="signal peptide" evidence="1">
    <location>
        <begin position="1"/>
        <end position="21"/>
    </location>
</feature>
<evidence type="ECO:0000256" key="1">
    <source>
        <dbReference type="SAM" id="SignalP"/>
    </source>
</evidence>
<dbReference type="Gene3D" id="2.40.160.20">
    <property type="match status" value="1"/>
</dbReference>
<reference evidence="2" key="1">
    <citation type="submission" date="2021-11" db="EMBL/GenBank/DDBJ databases">
        <title>Legionella maioricencis sp. nov., a new species isolated from hot water samples in Mallorca.</title>
        <authorList>
            <person name="Crespi S."/>
            <person name="Drasar V."/>
            <person name="Salva-Serra F."/>
            <person name="Jaen-Luchoro D."/>
            <person name="Pineiro-Iglesias B."/>
            <person name="Aliaga F."/>
            <person name="Fernandez-Juarez V."/>
            <person name="Coll G."/>
            <person name="Moore E.R.B."/>
            <person name="Bennasar-Figueras A."/>
        </authorList>
    </citation>
    <scope>NUCLEOTIDE SEQUENCE</scope>
    <source>
        <strain evidence="2">HCPI-6</strain>
    </source>
</reference>
<evidence type="ECO:0000313" key="2">
    <source>
        <dbReference type="EMBL" id="MCL9684364.1"/>
    </source>
</evidence>
<keyword evidence="3" id="KW-1185">Reference proteome</keyword>
<organism evidence="2 3">
    <name type="scientific">Legionella maioricensis</name>
    <dbReference type="NCBI Taxonomy" id="2896528"/>
    <lineage>
        <taxon>Bacteria</taxon>
        <taxon>Pseudomonadati</taxon>
        <taxon>Pseudomonadota</taxon>
        <taxon>Gammaproteobacteria</taxon>
        <taxon>Legionellales</taxon>
        <taxon>Legionellaceae</taxon>
        <taxon>Legionella</taxon>
    </lineage>
</organism>
<sequence length="249" mass="27308">MSRKNYIACAVLLLVSESVLAKHLLKESTDLIFRPFGVFNVGADFIRSGRSQTVTLLPPFSNHYTNSDNYQSSGSLGGGLGIESFKSERLFWQLGVSAYFDSQVTNSGDVWQFGLPEFNNLTYSYQTQYSRIVASGKILSTVKQRIHPYLSGELGVGFNRVSGYHEIPLIPEVLPMSPFRSATQSSFTWGAGVGLDVDLNAPVRLGIGYQFADLGKASLGLSPAQLTNDTLHVSNSYTHQVRIQLTALI</sequence>
<dbReference type="RefSeq" id="WP_250421695.1">
    <property type="nucleotide sequence ID" value="NZ_JAJKBJ010000010.1"/>
</dbReference>
<name>A0A9X2IAW2_9GAMM</name>
<dbReference type="SUPFAM" id="SSF56925">
    <property type="entry name" value="OMPA-like"/>
    <property type="match status" value="1"/>
</dbReference>